<proteinExistence type="predicted"/>
<dbReference type="Proteomes" id="UP000663191">
    <property type="component" value="Chromosome"/>
</dbReference>
<gene>
    <name evidence="2" type="ORF">J0X27_01605</name>
</gene>
<accession>A0A8A2UA51</accession>
<feature type="transmembrane region" description="Helical" evidence="1">
    <location>
        <begin position="137"/>
        <end position="156"/>
    </location>
</feature>
<keyword evidence="3" id="KW-1185">Reference proteome</keyword>
<keyword evidence="1" id="KW-0812">Transmembrane</keyword>
<dbReference type="KEGG" id="hlo:J0X27_01605"/>
<feature type="transmembrane region" description="Helical" evidence="1">
    <location>
        <begin position="168"/>
        <end position="189"/>
    </location>
</feature>
<feature type="transmembrane region" description="Helical" evidence="1">
    <location>
        <begin position="40"/>
        <end position="64"/>
    </location>
</feature>
<evidence type="ECO:0000313" key="3">
    <source>
        <dbReference type="Proteomes" id="UP000663191"/>
    </source>
</evidence>
<keyword evidence="1" id="KW-0472">Membrane</keyword>
<name>A0A8A2UA51_9EURY</name>
<feature type="transmembrane region" description="Helical" evidence="1">
    <location>
        <begin position="99"/>
        <end position="117"/>
    </location>
</feature>
<dbReference type="RefSeq" id="WP_207270747.1">
    <property type="nucleotide sequence ID" value="NZ_CP071463.1"/>
</dbReference>
<sequence length="196" mass="21020">MTTPLTIDRYKENAVPLTLFLITAVAVLIVPPIVEGELGVYGAVWIVIVIAFVTVFPYACVVAVGTLPLLYADIASFAAPDTDADAFHSFSWNAALRHVVAGFSYVVGAAIVGAIGIGTQMTVLVDYTILDGFHPSFLIGSMIVAVAFVRAQLWRYDRPLRTLPLRTVFGTLVLGGLLALSIVAAFWVFNDAPAYL</sequence>
<evidence type="ECO:0000313" key="2">
    <source>
        <dbReference type="EMBL" id="QSW85566.1"/>
    </source>
</evidence>
<protein>
    <submittedName>
        <fullName evidence="2">Uncharacterized protein</fullName>
    </submittedName>
</protein>
<dbReference type="AlphaFoldDB" id="A0A8A2UA51"/>
<reference evidence="2 3" key="1">
    <citation type="journal article" date="2006" name="Int. J. Syst. Evol. Microbiol.">
        <title>Haloterrigena longa sp. nov. and Haloterrigena limicola sp. nov., extremely halophilic archaea isolated from a salt lake.</title>
        <authorList>
            <person name="Cui H.L."/>
            <person name="Tohty D."/>
            <person name="Zhou P.J."/>
            <person name="Liu S.J."/>
        </authorList>
    </citation>
    <scope>NUCLEOTIDE SEQUENCE [LARGE SCALE GENOMIC DNA]</scope>
    <source>
        <strain evidence="2 3">ABH32</strain>
    </source>
</reference>
<organism evidence="2 3">
    <name type="scientific">Natrinema longum</name>
    <dbReference type="NCBI Taxonomy" id="370324"/>
    <lineage>
        <taxon>Archaea</taxon>
        <taxon>Methanobacteriati</taxon>
        <taxon>Methanobacteriota</taxon>
        <taxon>Stenosarchaea group</taxon>
        <taxon>Halobacteria</taxon>
        <taxon>Halobacteriales</taxon>
        <taxon>Natrialbaceae</taxon>
        <taxon>Natrinema</taxon>
    </lineage>
</organism>
<dbReference type="EMBL" id="CP071463">
    <property type="protein sequence ID" value="QSW85566.1"/>
    <property type="molecule type" value="Genomic_DNA"/>
</dbReference>
<evidence type="ECO:0000256" key="1">
    <source>
        <dbReference type="SAM" id="Phobius"/>
    </source>
</evidence>
<dbReference type="GeneID" id="63182399"/>
<keyword evidence="1" id="KW-1133">Transmembrane helix</keyword>
<feature type="transmembrane region" description="Helical" evidence="1">
    <location>
        <begin position="14"/>
        <end position="34"/>
    </location>
</feature>
<dbReference type="OrthoDB" id="222039at2157"/>